<proteinExistence type="predicted"/>
<organism evidence="1 2">
    <name type="scientific">Candidatus Wildermuthbacteria bacterium RIFCSPHIGHO2_12_FULL_40_12</name>
    <dbReference type="NCBI Taxonomy" id="1802457"/>
    <lineage>
        <taxon>Bacteria</taxon>
        <taxon>Candidatus Wildermuthiibacteriota</taxon>
    </lineage>
</organism>
<protein>
    <submittedName>
        <fullName evidence="1">Uncharacterized protein</fullName>
    </submittedName>
</protein>
<dbReference type="STRING" id="1802457.A3F15_01515"/>
<sequence length="165" mass="18250">MKKETLKIIISLFVFVGVVLAGNQVLADADNNPIFPTFEQVRQMIADALGQSQVLPPFTSEIDDNLAYTIKRTPDEYMIFVGLHPMLMNQEFTGQPGHFNDDSGSSWGVAHLPSGDKIGIGYVGMVSWFIPVTNMPPEGTPIDVDIYTFYAGKTIHLNATITNWQ</sequence>
<dbReference type="Proteomes" id="UP000177078">
    <property type="component" value="Unassembled WGS sequence"/>
</dbReference>
<evidence type="ECO:0000313" key="1">
    <source>
        <dbReference type="EMBL" id="OHA71280.1"/>
    </source>
</evidence>
<accession>A0A1G2REL9</accession>
<reference evidence="1 2" key="1">
    <citation type="journal article" date="2016" name="Nat. Commun.">
        <title>Thousands of microbial genomes shed light on interconnected biogeochemical processes in an aquifer system.</title>
        <authorList>
            <person name="Anantharaman K."/>
            <person name="Brown C.T."/>
            <person name="Hug L.A."/>
            <person name="Sharon I."/>
            <person name="Castelle C.J."/>
            <person name="Probst A.J."/>
            <person name="Thomas B.C."/>
            <person name="Singh A."/>
            <person name="Wilkins M.J."/>
            <person name="Karaoz U."/>
            <person name="Brodie E.L."/>
            <person name="Williams K.H."/>
            <person name="Hubbard S.S."/>
            <person name="Banfield J.F."/>
        </authorList>
    </citation>
    <scope>NUCLEOTIDE SEQUENCE [LARGE SCALE GENOMIC DNA]</scope>
</reference>
<name>A0A1G2REL9_9BACT</name>
<comment type="caution">
    <text evidence="1">The sequence shown here is derived from an EMBL/GenBank/DDBJ whole genome shotgun (WGS) entry which is preliminary data.</text>
</comment>
<evidence type="ECO:0000313" key="2">
    <source>
        <dbReference type="Proteomes" id="UP000177078"/>
    </source>
</evidence>
<gene>
    <name evidence="1" type="ORF">A3F15_01515</name>
</gene>
<dbReference type="EMBL" id="MHUC01000006">
    <property type="protein sequence ID" value="OHA71280.1"/>
    <property type="molecule type" value="Genomic_DNA"/>
</dbReference>
<dbReference type="AlphaFoldDB" id="A0A1G2REL9"/>